<dbReference type="AlphaFoldDB" id="A0A6N4V9Q9"/>
<feature type="transmembrane region" description="Helical" evidence="2">
    <location>
        <begin position="74"/>
        <end position="92"/>
    </location>
</feature>
<dbReference type="Gene3D" id="6.20.350.10">
    <property type="match status" value="1"/>
</dbReference>
<feature type="transmembrane region" description="Helical" evidence="2">
    <location>
        <begin position="44"/>
        <end position="62"/>
    </location>
</feature>
<proteinExistence type="predicted"/>
<name>A0A6N4V9Q9_9MYCO</name>
<evidence type="ECO:0000256" key="2">
    <source>
        <dbReference type="SAM" id="Phobius"/>
    </source>
</evidence>
<keyword evidence="2" id="KW-1133">Transmembrane helix</keyword>
<evidence type="ECO:0000256" key="1">
    <source>
        <dbReference type="SAM" id="MobiDB-lite"/>
    </source>
</evidence>
<reference evidence="3 4" key="1">
    <citation type="journal article" date="2019" name="Emerg. Microbes Infect.">
        <title>Comprehensive subspecies identification of 175 nontuberculous mycobacteria species based on 7547 genomic profiles.</title>
        <authorList>
            <person name="Matsumoto Y."/>
            <person name="Kinjo T."/>
            <person name="Motooka D."/>
            <person name="Nabeya D."/>
            <person name="Jung N."/>
            <person name="Uechi K."/>
            <person name="Horii T."/>
            <person name="Iida T."/>
            <person name="Fujita J."/>
            <person name="Nakamura S."/>
        </authorList>
    </citation>
    <scope>NUCLEOTIDE SEQUENCE [LARGE SCALE GENOMIC DNA]</scope>
    <source>
        <strain evidence="3 4">JCM 12603</strain>
    </source>
</reference>
<evidence type="ECO:0000313" key="3">
    <source>
        <dbReference type="EMBL" id="BBX51374.1"/>
    </source>
</evidence>
<feature type="region of interest" description="Disordered" evidence="1">
    <location>
        <begin position="769"/>
        <end position="796"/>
    </location>
</feature>
<accession>A0A6N4V9Q9</accession>
<dbReference type="Proteomes" id="UP000466785">
    <property type="component" value="Chromosome"/>
</dbReference>
<evidence type="ECO:0000313" key="4">
    <source>
        <dbReference type="Proteomes" id="UP000466785"/>
    </source>
</evidence>
<feature type="transmembrane region" description="Helical" evidence="2">
    <location>
        <begin position="98"/>
        <end position="116"/>
    </location>
</feature>
<keyword evidence="2" id="KW-0472">Membrane</keyword>
<keyword evidence="4" id="KW-1185">Reference proteome</keyword>
<dbReference type="KEGG" id="mpof:MPOR_24000"/>
<protein>
    <recommendedName>
        <fullName evidence="5">Ryanodine receptor Ryr domain-containing protein</fullName>
    </recommendedName>
</protein>
<keyword evidence="2" id="KW-0812">Transmembrane</keyword>
<sequence>MAYAVVGALYVAAVLYMCVLALDPNLSEGAAHRLWGFGSPGSHWSIAVILAIPLVLVGLRRLAGRPSFTSQPLLVIAAMAGSVLVLGMSAYWRCHGDQAAFFAPLAWTLALFLGNVETFDEGVCAVMPVALEIARLLALVTTLTAALAAGLQLFRSQVDRIAIWRARSLTVVVGIDDDTVSIVRAILSSCDPAGTVAILTDDLDSPAARRARELGARLRGVNLAEPAEWARLTLWKRLDRLYLMSADPVDNLRRFNAVDATVGGDGVHRRIPLTVRIDDPWQAEVWRRSFLARAERCWVADAVGKYEVTAAKLVRHMASRPQTGLTGVRAAPTVVLCGLYPLTYAMVSELAQLEREQRLYGKPHVVAPASVVIFAEHADSFINDHITRQQRVAPSDSMLTVIAHDAEPNVEAITRYLTGKDEASYAFVLSDPALETQGTRLASRFPRVRVYLASAAATSLIDISVVGDLYTYPIDMELDEAAPQDAWERAAELIHEHYSAGTSRDRPTTRPWKDLDPFIRQSNRRQLVNALWMVEAFGGHTWNSLEYPGPPRALPVDFTELDPLGQLEILGFDKDTVERMVRIEHEDWRAYYEDAGWRYAEIRDDDRRRHDRLLPWDELIARDPEFAVAAVKSLASTLLCLRNLGYRSVPKQPGGSGWRQYRRRGQVTAERLDHPWTWRTDSGEIMHAAPGDWSVIDDAGQQRSVAAEVFEATHRQVGPRRYERCGTVLARRVNRRELVHTLEGDVTAAPGDWILQGAQGEQWPVRDAQFRAGYGGPVDSDAAEQDGWAGLQRPDH</sequence>
<organism evidence="3 4">
    <name type="scientific">Mycolicibacterium poriferae</name>
    <dbReference type="NCBI Taxonomy" id="39694"/>
    <lineage>
        <taxon>Bacteria</taxon>
        <taxon>Bacillati</taxon>
        <taxon>Actinomycetota</taxon>
        <taxon>Actinomycetes</taxon>
        <taxon>Mycobacteriales</taxon>
        <taxon>Mycobacteriaceae</taxon>
        <taxon>Mycolicibacterium</taxon>
    </lineage>
</organism>
<feature type="transmembrane region" description="Helical" evidence="2">
    <location>
        <begin position="136"/>
        <end position="154"/>
    </location>
</feature>
<dbReference type="EMBL" id="AP022570">
    <property type="protein sequence ID" value="BBX51374.1"/>
    <property type="molecule type" value="Genomic_DNA"/>
</dbReference>
<evidence type="ECO:0008006" key="5">
    <source>
        <dbReference type="Google" id="ProtNLM"/>
    </source>
</evidence>
<gene>
    <name evidence="3" type="ORF">MPOR_24000</name>
</gene>